<evidence type="ECO:0000256" key="1">
    <source>
        <dbReference type="ARBA" id="ARBA00004651"/>
    </source>
</evidence>
<keyword evidence="5 8" id="KW-1133">Transmembrane helix</keyword>
<feature type="transmembrane region" description="Helical" evidence="8">
    <location>
        <begin position="267"/>
        <end position="290"/>
    </location>
</feature>
<feature type="transmembrane region" description="Helical" evidence="8">
    <location>
        <begin position="354"/>
        <end position="376"/>
    </location>
</feature>
<dbReference type="InterPro" id="IPR011701">
    <property type="entry name" value="MFS"/>
</dbReference>
<organism evidence="10 11">
    <name type="scientific">Paenibacillus eucommiae</name>
    <dbReference type="NCBI Taxonomy" id="1355755"/>
    <lineage>
        <taxon>Bacteria</taxon>
        <taxon>Bacillati</taxon>
        <taxon>Bacillota</taxon>
        <taxon>Bacilli</taxon>
        <taxon>Bacillales</taxon>
        <taxon>Paenibacillaceae</taxon>
        <taxon>Paenibacillus</taxon>
    </lineage>
</organism>
<evidence type="ECO:0000256" key="3">
    <source>
        <dbReference type="ARBA" id="ARBA00022475"/>
    </source>
</evidence>
<keyword evidence="3" id="KW-1003">Cell membrane</keyword>
<feature type="transmembrane region" description="Helical" evidence="8">
    <location>
        <begin position="12"/>
        <end position="34"/>
    </location>
</feature>
<dbReference type="SUPFAM" id="SSF103473">
    <property type="entry name" value="MFS general substrate transporter"/>
    <property type="match status" value="1"/>
</dbReference>
<protein>
    <submittedName>
        <fullName evidence="10">EmrB/QacA subfamily drug resistance transporter</fullName>
    </submittedName>
</protein>
<dbReference type="InterPro" id="IPR036259">
    <property type="entry name" value="MFS_trans_sf"/>
</dbReference>
<dbReference type="InterPro" id="IPR005829">
    <property type="entry name" value="Sugar_transporter_CS"/>
</dbReference>
<evidence type="ECO:0000313" key="11">
    <source>
        <dbReference type="Proteomes" id="UP001519287"/>
    </source>
</evidence>
<feature type="transmembrane region" description="Helical" evidence="8">
    <location>
        <begin position="135"/>
        <end position="153"/>
    </location>
</feature>
<dbReference type="NCBIfam" id="TIGR00711">
    <property type="entry name" value="efflux_EmrB"/>
    <property type="match status" value="1"/>
</dbReference>
<feature type="transmembrane region" description="Helical" evidence="8">
    <location>
        <begin position="197"/>
        <end position="217"/>
    </location>
</feature>
<evidence type="ECO:0000313" key="10">
    <source>
        <dbReference type="EMBL" id="MBP1988716.1"/>
    </source>
</evidence>
<keyword evidence="11" id="KW-1185">Reference proteome</keyword>
<feature type="transmembrane region" description="Helical" evidence="8">
    <location>
        <begin position="46"/>
        <end position="65"/>
    </location>
</feature>
<feature type="region of interest" description="Disordered" evidence="7">
    <location>
        <begin position="517"/>
        <end position="540"/>
    </location>
</feature>
<evidence type="ECO:0000256" key="7">
    <source>
        <dbReference type="SAM" id="MobiDB-lite"/>
    </source>
</evidence>
<feature type="transmembrane region" description="Helical" evidence="8">
    <location>
        <begin position="102"/>
        <end position="123"/>
    </location>
</feature>
<dbReference type="PROSITE" id="PS50850">
    <property type="entry name" value="MFS"/>
    <property type="match status" value="1"/>
</dbReference>
<evidence type="ECO:0000259" key="9">
    <source>
        <dbReference type="PROSITE" id="PS50850"/>
    </source>
</evidence>
<feature type="transmembrane region" description="Helical" evidence="8">
    <location>
        <begin position="229"/>
        <end position="246"/>
    </location>
</feature>
<comment type="caution">
    <text evidence="10">The sequence shown here is derived from an EMBL/GenBank/DDBJ whole genome shotgun (WGS) entry which is preliminary data.</text>
</comment>
<dbReference type="Gene3D" id="1.20.1720.10">
    <property type="entry name" value="Multidrug resistance protein D"/>
    <property type="match status" value="1"/>
</dbReference>
<dbReference type="InterPro" id="IPR020846">
    <property type="entry name" value="MFS_dom"/>
</dbReference>
<evidence type="ECO:0000256" key="8">
    <source>
        <dbReference type="SAM" id="Phobius"/>
    </source>
</evidence>
<evidence type="ECO:0000256" key="4">
    <source>
        <dbReference type="ARBA" id="ARBA00022692"/>
    </source>
</evidence>
<dbReference type="PANTHER" id="PTHR23501">
    <property type="entry name" value="MAJOR FACILITATOR SUPERFAMILY"/>
    <property type="match status" value="1"/>
</dbReference>
<dbReference type="CDD" id="cd17502">
    <property type="entry name" value="MFS_Azr1_MDR_like"/>
    <property type="match status" value="1"/>
</dbReference>
<dbReference type="EMBL" id="JAGGLB010000001">
    <property type="protein sequence ID" value="MBP1988716.1"/>
    <property type="molecule type" value="Genomic_DNA"/>
</dbReference>
<accession>A0ABS4IMB6</accession>
<dbReference type="RefSeq" id="WP_209969000.1">
    <property type="nucleotide sequence ID" value="NZ_JAGGLB010000001.1"/>
</dbReference>
<evidence type="ECO:0000256" key="2">
    <source>
        <dbReference type="ARBA" id="ARBA00022448"/>
    </source>
</evidence>
<dbReference type="PRINTS" id="PR01036">
    <property type="entry name" value="TCRTETB"/>
</dbReference>
<feature type="transmembrane region" description="Helical" evidence="8">
    <location>
        <begin position="396"/>
        <end position="417"/>
    </location>
</feature>
<feature type="compositionally biased region" description="Polar residues" evidence="7">
    <location>
        <begin position="517"/>
        <end position="532"/>
    </location>
</feature>
<name>A0ABS4IMB6_9BACL</name>
<feature type="transmembrane region" description="Helical" evidence="8">
    <location>
        <begin position="332"/>
        <end position="348"/>
    </location>
</feature>
<dbReference type="InterPro" id="IPR004638">
    <property type="entry name" value="EmrB-like"/>
</dbReference>
<feature type="transmembrane region" description="Helical" evidence="8">
    <location>
        <begin position="77"/>
        <end position="96"/>
    </location>
</feature>
<keyword evidence="2" id="KW-0813">Transport</keyword>
<keyword evidence="4 8" id="KW-0812">Transmembrane</keyword>
<feature type="domain" description="Major facilitator superfamily (MFS) profile" evidence="9">
    <location>
        <begin position="12"/>
        <end position="515"/>
    </location>
</feature>
<proteinExistence type="predicted"/>
<dbReference type="PROSITE" id="PS00216">
    <property type="entry name" value="SUGAR_TRANSPORT_1"/>
    <property type="match status" value="1"/>
</dbReference>
<gene>
    <name evidence="10" type="ORF">J2Z66_000311</name>
</gene>
<dbReference type="Proteomes" id="UP001519287">
    <property type="component" value="Unassembled WGS sequence"/>
</dbReference>
<dbReference type="Gene3D" id="1.20.1250.20">
    <property type="entry name" value="MFS general substrate transporter like domains"/>
    <property type="match status" value="1"/>
</dbReference>
<evidence type="ECO:0000256" key="6">
    <source>
        <dbReference type="ARBA" id="ARBA00023136"/>
    </source>
</evidence>
<keyword evidence="6 8" id="KW-0472">Membrane</keyword>
<feature type="transmembrane region" description="Helical" evidence="8">
    <location>
        <begin position="489"/>
        <end position="510"/>
    </location>
</feature>
<comment type="subcellular location">
    <subcellularLocation>
        <location evidence="1">Cell membrane</location>
        <topology evidence="1">Multi-pass membrane protein</topology>
    </subcellularLocation>
</comment>
<feature type="transmembrane region" description="Helical" evidence="8">
    <location>
        <begin position="302"/>
        <end position="320"/>
    </location>
</feature>
<dbReference type="Pfam" id="PF07690">
    <property type="entry name" value="MFS_1"/>
    <property type="match status" value="1"/>
</dbReference>
<feature type="transmembrane region" description="Helical" evidence="8">
    <location>
        <begin position="165"/>
        <end position="185"/>
    </location>
</feature>
<dbReference type="PANTHER" id="PTHR23501:SF197">
    <property type="entry name" value="COMD"/>
    <property type="match status" value="1"/>
</dbReference>
<sequence length="540" mass="58414">MDHLTQKQKVTVMIALMAAMFFAAINQTIVSSAMPRIVALLGGMEYYSWVMTIFMLTSTIATVLVGKLSDIYGRKPFLLGGIIIFMLGCFLTGLSTDIFQMIFYRAIQGIGAGILMSTTVTAVGDLFAPRERAKWTGIMMSIFGFSSILGPTLGGVMIDHMAWKWLFWGFLPLGIVAFLMIWFMFPKAKRVSSESIDYWGSLVLSASIISLLLGFSWAGNKYAWGSPEIIGLFAAAVIGILILIMIERKAKSPVLPLSLFKNSIVTISFAVGFLMNAGMLGAMIYLPFFVQGVEGLTPTQSGFVNIPMSIAMIVLSALTGRWISKSGKYKRFGLIGIAFMIISMIMLANMNSVALAVVSMAVFGVGLGLSMSVFTLTVQNALPPSQLGVATATSTLFRNLGGTIGVTLLGSVMTSTMTRNMEKAMTSGSAVDLSQLDPETAGKLTQLLDPKLLLNQPLLEELQTTLPDQAQSLFAQMLDMLRSVLSDSLSTVFIVGAVLVALGLLLTFFLKEIPLRSSNEKTPNPSEEQTVNKLKKSTVQ</sequence>
<reference evidence="10 11" key="1">
    <citation type="submission" date="2021-03" db="EMBL/GenBank/DDBJ databases">
        <title>Genomic Encyclopedia of Type Strains, Phase IV (KMG-IV): sequencing the most valuable type-strain genomes for metagenomic binning, comparative biology and taxonomic classification.</title>
        <authorList>
            <person name="Goeker M."/>
        </authorList>
    </citation>
    <scope>NUCLEOTIDE SEQUENCE [LARGE SCALE GENOMIC DNA]</scope>
    <source>
        <strain evidence="10 11">DSM 26048</strain>
    </source>
</reference>
<evidence type="ECO:0000256" key="5">
    <source>
        <dbReference type="ARBA" id="ARBA00022989"/>
    </source>
</evidence>